<sequence length="164" mass="18671">MPFGLKNAGATYQRLMNKILEGLHIKHKVTSVEHPQTNGPAEAVNKVILHELKRRLGSAKEEWAEKLPEVLWAYRCTPQTTTNETPFRLTYGNDAMVPVEIGEPSFRKENFEESANNEALAINLDLIAEVRGQAAIMTEASRRMMGRNFNTKINLRQFYENDLV</sequence>
<reference evidence="2" key="1">
    <citation type="journal article" date="2019" name="Toxins">
        <title>Detection of Abrin-Like and Prepropulchellin-Like Toxin Genes and Transcripts Using Whole Genome Sequencing and Full-Length Transcript Sequencing of Abrus precatorius.</title>
        <authorList>
            <person name="Hovde B.T."/>
            <person name="Daligault H.E."/>
            <person name="Hanschen E.R."/>
            <person name="Kunde Y.A."/>
            <person name="Johnson M.B."/>
            <person name="Starkenburg S.R."/>
            <person name="Johnson S.L."/>
        </authorList>
    </citation>
    <scope>NUCLEOTIDE SEQUENCE [LARGE SCALE GENOMIC DNA]</scope>
</reference>
<evidence type="ECO:0000259" key="1">
    <source>
        <dbReference type="PROSITE" id="PS50994"/>
    </source>
</evidence>
<dbReference type="InterPro" id="IPR012337">
    <property type="entry name" value="RNaseH-like_sf"/>
</dbReference>
<reference evidence="3" key="2">
    <citation type="submission" date="2025-08" db="UniProtKB">
        <authorList>
            <consortium name="RefSeq"/>
        </authorList>
    </citation>
    <scope>IDENTIFICATION</scope>
    <source>
        <tissue evidence="3">Young leaves</tissue>
    </source>
</reference>
<dbReference type="OrthoDB" id="1739513at2759"/>
<evidence type="ECO:0000313" key="2">
    <source>
        <dbReference type="Proteomes" id="UP000694853"/>
    </source>
</evidence>
<dbReference type="GO" id="GO:0003676">
    <property type="term" value="F:nucleic acid binding"/>
    <property type="evidence" value="ECO:0007669"/>
    <property type="project" value="InterPro"/>
</dbReference>
<dbReference type="KEGG" id="aprc:113869305"/>
<protein>
    <submittedName>
        <fullName evidence="3">Uncharacterized protein LOC113869305</fullName>
    </submittedName>
</protein>
<keyword evidence="2" id="KW-1185">Reference proteome</keyword>
<dbReference type="SUPFAM" id="SSF53098">
    <property type="entry name" value="Ribonuclease H-like"/>
    <property type="match status" value="1"/>
</dbReference>
<evidence type="ECO:0000313" key="3">
    <source>
        <dbReference type="RefSeq" id="XP_027361369.1"/>
    </source>
</evidence>
<dbReference type="InterPro" id="IPR001584">
    <property type="entry name" value="Integrase_cat-core"/>
</dbReference>
<gene>
    <name evidence="3" type="primary">LOC113869305</name>
</gene>
<proteinExistence type="predicted"/>
<dbReference type="PANTHER" id="PTHR48475:SF2">
    <property type="entry name" value="RIBONUCLEASE H"/>
    <property type="match status" value="1"/>
</dbReference>
<dbReference type="GO" id="GO:0015074">
    <property type="term" value="P:DNA integration"/>
    <property type="evidence" value="ECO:0007669"/>
    <property type="project" value="InterPro"/>
</dbReference>
<dbReference type="InterPro" id="IPR036397">
    <property type="entry name" value="RNaseH_sf"/>
</dbReference>
<dbReference type="PANTHER" id="PTHR48475">
    <property type="entry name" value="RIBONUCLEASE H"/>
    <property type="match status" value="1"/>
</dbReference>
<dbReference type="PROSITE" id="PS50994">
    <property type="entry name" value="INTEGRASE"/>
    <property type="match status" value="1"/>
</dbReference>
<dbReference type="AlphaFoldDB" id="A0A8B8M2F8"/>
<name>A0A8B8M2F8_ABRPR</name>
<dbReference type="RefSeq" id="XP_027361369.1">
    <property type="nucleotide sequence ID" value="XM_027505568.1"/>
</dbReference>
<dbReference type="Proteomes" id="UP000694853">
    <property type="component" value="Unplaced"/>
</dbReference>
<dbReference type="Gene3D" id="3.30.420.10">
    <property type="entry name" value="Ribonuclease H-like superfamily/Ribonuclease H"/>
    <property type="match status" value="1"/>
</dbReference>
<feature type="domain" description="Integrase catalytic" evidence="1">
    <location>
        <begin position="1"/>
        <end position="94"/>
    </location>
</feature>
<dbReference type="GeneID" id="113869305"/>
<organism evidence="2 3">
    <name type="scientific">Abrus precatorius</name>
    <name type="common">Indian licorice</name>
    <name type="synonym">Glycine abrus</name>
    <dbReference type="NCBI Taxonomy" id="3816"/>
    <lineage>
        <taxon>Eukaryota</taxon>
        <taxon>Viridiplantae</taxon>
        <taxon>Streptophyta</taxon>
        <taxon>Embryophyta</taxon>
        <taxon>Tracheophyta</taxon>
        <taxon>Spermatophyta</taxon>
        <taxon>Magnoliopsida</taxon>
        <taxon>eudicotyledons</taxon>
        <taxon>Gunneridae</taxon>
        <taxon>Pentapetalae</taxon>
        <taxon>rosids</taxon>
        <taxon>fabids</taxon>
        <taxon>Fabales</taxon>
        <taxon>Fabaceae</taxon>
        <taxon>Papilionoideae</taxon>
        <taxon>50 kb inversion clade</taxon>
        <taxon>NPAAA clade</taxon>
        <taxon>indigoferoid/millettioid clade</taxon>
        <taxon>Abreae</taxon>
        <taxon>Abrus</taxon>
    </lineage>
</organism>
<accession>A0A8B8M2F8</accession>